<organism>
    <name type="scientific">Branchiostoma floridae</name>
    <name type="common">Florida lancelet</name>
    <name type="synonym">Amphioxus</name>
    <dbReference type="NCBI Taxonomy" id="7739"/>
    <lineage>
        <taxon>Eukaryota</taxon>
        <taxon>Metazoa</taxon>
        <taxon>Chordata</taxon>
        <taxon>Cephalochordata</taxon>
        <taxon>Leptocardii</taxon>
        <taxon>Amphioxiformes</taxon>
        <taxon>Branchiostomatidae</taxon>
        <taxon>Branchiostoma</taxon>
    </lineage>
</organism>
<evidence type="ECO:0000313" key="1">
    <source>
        <dbReference type="EMBL" id="EEN56946.1"/>
    </source>
</evidence>
<dbReference type="AlphaFoldDB" id="C3YS41"/>
<name>C3YS41_BRAFL</name>
<sequence>MCGDSTRRVETCTHRVETPHVVWKLHTLCGNSTHCVETCTHRVETPHIVWKPHTSCGNSTHRVETAICPMAIDEQRVTLVHVNSPRNTRRHHMSRVASRVGRTADIGQFAASLNVPMS</sequence>
<gene>
    <name evidence="1" type="ORF">BRAFLDRAFT_79124</name>
</gene>
<reference evidence="1" key="1">
    <citation type="journal article" date="2008" name="Nature">
        <title>The amphioxus genome and the evolution of the chordate karyotype.</title>
        <authorList>
            <consortium name="US DOE Joint Genome Institute (JGI-PGF)"/>
            <person name="Putnam N.H."/>
            <person name="Butts T."/>
            <person name="Ferrier D.E.K."/>
            <person name="Furlong R.F."/>
            <person name="Hellsten U."/>
            <person name="Kawashima T."/>
            <person name="Robinson-Rechavi M."/>
            <person name="Shoguchi E."/>
            <person name="Terry A."/>
            <person name="Yu J.-K."/>
            <person name="Benito-Gutierrez E.L."/>
            <person name="Dubchak I."/>
            <person name="Garcia-Fernandez J."/>
            <person name="Gibson-Brown J.J."/>
            <person name="Grigoriev I.V."/>
            <person name="Horton A.C."/>
            <person name="de Jong P.J."/>
            <person name="Jurka J."/>
            <person name="Kapitonov V.V."/>
            <person name="Kohara Y."/>
            <person name="Kuroki Y."/>
            <person name="Lindquist E."/>
            <person name="Lucas S."/>
            <person name="Osoegawa K."/>
            <person name="Pennacchio L.A."/>
            <person name="Salamov A.A."/>
            <person name="Satou Y."/>
            <person name="Sauka-Spengler T."/>
            <person name="Schmutz J."/>
            <person name="Shin-I T."/>
            <person name="Toyoda A."/>
            <person name="Bronner-Fraser M."/>
            <person name="Fujiyama A."/>
            <person name="Holland L.Z."/>
            <person name="Holland P.W.H."/>
            <person name="Satoh N."/>
            <person name="Rokhsar D.S."/>
        </authorList>
    </citation>
    <scope>NUCLEOTIDE SEQUENCE [LARGE SCALE GENOMIC DNA]</scope>
    <source>
        <strain evidence="1">S238N-H82</strain>
        <tissue evidence="1">Testes</tissue>
    </source>
</reference>
<dbReference type="InParanoid" id="C3YS41"/>
<protein>
    <submittedName>
        <fullName evidence="1">Uncharacterized protein</fullName>
    </submittedName>
</protein>
<proteinExistence type="predicted"/>
<dbReference type="EMBL" id="GG666548">
    <property type="protein sequence ID" value="EEN56946.1"/>
    <property type="molecule type" value="Genomic_DNA"/>
</dbReference>
<accession>C3YS41</accession>